<dbReference type="Proteomes" id="UP000514713">
    <property type="component" value="Chromosome"/>
</dbReference>
<reference evidence="3" key="1">
    <citation type="submission" date="2020-06" db="EMBL/GenBank/DDBJ databases">
        <title>Nostoc edaphicum CCNP1411 genome.</title>
        <authorList>
            <person name="Fidor A."/>
            <person name="Grabski M."/>
            <person name="Gawor J."/>
            <person name="Gromadka R."/>
            <person name="Wegrzyn G."/>
            <person name="Mazur-Marzec H."/>
        </authorList>
    </citation>
    <scope>NUCLEOTIDE SEQUENCE [LARGE SCALE GENOMIC DNA]</scope>
    <source>
        <strain evidence="3">CCNP1411</strain>
    </source>
</reference>
<dbReference type="KEGG" id="ned:HUN01_22290"/>
<feature type="region of interest" description="Disordered" evidence="1">
    <location>
        <begin position="1"/>
        <end position="24"/>
    </location>
</feature>
<sequence length="56" mass="6052">MSRSQSPAGNAILETPPPLLAAEPPRAAFPAQRLETRFESLVGAQQCCALPHYLFT</sequence>
<name>A0A7D7QUR5_9NOSO</name>
<proteinExistence type="predicted"/>
<dbReference type="RefSeq" id="WP_181928028.1">
    <property type="nucleotide sequence ID" value="NZ_CP054698.1"/>
</dbReference>
<protein>
    <submittedName>
        <fullName evidence="2">Uncharacterized protein</fullName>
    </submittedName>
</protein>
<keyword evidence="3" id="KW-1185">Reference proteome</keyword>
<organism evidence="2 3">
    <name type="scientific">Nostoc edaphicum CCNP1411</name>
    <dbReference type="NCBI Taxonomy" id="1472755"/>
    <lineage>
        <taxon>Bacteria</taxon>
        <taxon>Bacillati</taxon>
        <taxon>Cyanobacteriota</taxon>
        <taxon>Cyanophyceae</taxon>
        <taxon>Nostocales</taxon>
        <taxon>Nostocaceae</taxon>
        <taxon>Nostoc</taxon>
    </lineage>
</organism>
<dbReference type="AlphaFoldDB" id="A0A7D7QUR5"/>
<dbReference type="EMBL" id="CP054698">
    <property type="protein sequence ID" value="QMS90183.1"/>
    <property type="molecule type" value="Genomic_DNA"/>
</dbReference>
<evidence type="ECO:0000313" key="2">
    <source>
        <dbReference type="EMBL" id="QMS90183.1"/>
    </source>
</evidence>
<evidence type="ECO:0000256" key="1">
    <source>
        <dbReference type="SAM" id="MobiDB-lite"/>
    </source>
</evidence>
<gene>
    <name evidence="2" type="ORF">HUN01_22290</name>
</gene>
<accession>A0A7D7QUR5</accession>
<evidence type="ECO:0000313" key="3">
    <source>
        <dbReference type="Proteomes" id="UP000514713"/>
    </source>
</evidence>